<evidence type="ECO:0000313" key="2">
    <source>
        <dbReference type="EMBL" id="MPN62265.1"/>
    </source>
</evidence>
<proteinExistence type="predicted"/>
<name>A0A645JEZ3_9ZZZZ</name>
<gene>
    <name evidence="2" type="ORF">SDC9_210012</name>
</gene>
<dbReference type="EMBL" id="VSSQ01140034">
    <property type="protein sequence ID" value="MPN62265.1"/>
    <property type="molecule type" value="Genomic_DNA"/>
</dbReference>
<sequence length="76" mass="8350">MFVRPLFSQQTRNVHPGRDKLHIKTLCKTPDPVKAELREPGIESGGKQLELYRGTPAQGGQQSQHYHGVAAAGNTD</sequence>
<reference evidence="2" key="1">
    <citation type="submission" date="2019-08" db="EMBL/GenBank/DDBJ databases">
        <authorList>
            <person name="Kucharzyk K."/>
            <person name="Murdoch R.W."/>
            <person name="Higgins S."/>
            <person name="Loffler F."/>
        </authorList>
    </citation>
    <scope>NUCLEOTIDE SEQUENCE</scope>
</reference>
<evidence type="ECO:0000256" key="1">
    <source>
        <dbReference type="SAM" id="MobiDB-lite"/>
    </source>
</evidence>
<accession>A0A645JEZ3</accession>
<protein>
    <submittedName>
        <fullName evidence="2">Uncharacterized protein</fullName>
    </submittedName>
</protein>
<comment type="caution">
    <text evidence="2">The sequence shown here is derived from an EMBL/GenBank/DDBJ whole genome shotgun (WGS) entry which is preliminary data.</text>
</comment>
<feature type="region of interest" description="Disordered" evidence="1">
    <location>
        <begin position="55"/>
        <end position="76"/>
    </location>
</feature>
<organism evidence="2">
    <name type="scientific">bioreactor metagenome</name>
    <dbReference type="NCBI Taxonomy" id="1076179"/>
    <lineage>
        <taxon>unclassified sequences</taxon>
        <taxon>metagenomes</taxon>
        <taxon>ecological metagenomes</taxon>
    </lineage>
</organism>
<dbReference type="AlphaFoldDB" id="A0A645JEZ3"/>